<dbReference type="EMBL" id="CP102173">
    <property type="protein sequence ID" value="UUP12719.1"/>
    <property type="molecule type" value="Genomic_DNA"/>
</dbReference>
<dbReference type="Proteomes" id="UP001316184">
    <property type="component" value="Chromosome"/>
</dbReference>
<feature type="transmembrane region" description="Helical" evidence="1">
    <location>
        <begin position="48"/>
        <end position="69"/>
    </location>
</feature>
<keyword evidence="1" id="KW-1133">Transmembrane helix</keyword>
<name>A0ABY5M6Y5_9ACTN</name>
<gene>
    <name evidence="2" type="ORF">NQV15_12755</name>
</gene>
<evidence type="ECO:0000256" key="1">
    <source>
        <dbReference type="SAM" id="Phobius"/>
    </source>
</evidence>
<evidence type="ECO:0000313" key="3">
    <source>
        <dbReference type="Proteomes" id="UP001316184"/>
    </source>
</evidence>
<evidence type="ECO:0000313" key="2">
    <source>
        <dbReference type="EMBL" id="UUP12719.1"/>
    </source>
</evidence>
<proteinExistence type="predicted"/>
<keyword evidence="3" id="KW-1185">Reference proteome</keyword>
<feature type="transmembrane region" description="Helical" evidence="1">
    <location>
        <begin position="75"/>
        <end position="95"/>
    </location>
</feature>
<feature type="transmembrane region" description="Helical" evidence="1">
    <location>
        <begin position="151"/>
        <end position="167"/>
    </location>
</feature>
<protein>
    <submittedName>
        <fullName evidence="2">Uncharacterized protein</fullName>
    </submittedName>
</protein>
<sequence>MGDRLIGRAATSLLDRDHAAIPPEELPLWERAEALKILRRECDSWTRLGAGLVAWVGAVVGAAALSAVVSHDAPVWLRIVCLVAGAALVIGSWRLGRRAWLAGRRVIDAYCWWTLLPERMPQGGAGVDGWRANPVVDAVQARLFVFEGARVVRIALAAVSMLAPLAFLDTLDRGPRASWYEGETTSLWLFCLAFLTVGLGTGAVLLWGQFRAARAYTERDPVQRWLLRRDR</sequence>
<feature type="transmembrane region" description="Helical" evidence="1">
    <location>
        <begin position="187"/>
        <end position="207"/>
    </location>
</feature>
<accession>A0ABY5M6Y5</accession>
<keyword evidence="1" id="KW-0472">Membrane</keyword>
<organism evidence="2 3">
    <name type="scientific">Aeromicrobium wangtongii</name>
    <dbReference type="NCBI Taxonomy" id="2969247"/>
    <lineage>
        <taxon>Bacteria</taxon>
        <taxon>Bacillati</taxon>
        <taxon>Actinomycetota</taxon>
        <taxon>Actinomycetes</taxon>
        <taxon>Propionibacteriales</taxon>
        <taxon>Nocardioidaceae</taxon>
        <taxon>Aeromicrobium</taxon>
    </lineage>
</organism>
<dbReference type="RefSeq" id="WP_257125049.1">
    <property type="nucleotide sequence ID" value="NZ_CP102173.1"/>
</dbReference>
<reference evidence="2 3" key="1">
    <citation type="submission" date="2022-08" db="EMBL/GenBank/DDBJ databases">
        <title>novel species in genus Aeromicrobium.</title>
        <authorList>
            <person name="Ye L."/>
        </authorList>
    </citation>
    <scope>NUCLEOTIDE SEQUENCE [LARGE SCALE GENOMIC DNA]</scope>
    <source>
        <strain evidence="3">zg-Y1379</strain>
    </source>
</reference>
<keyword evidence="1" id="KW-0812">Transmembrane</keyword>